<protein>
    <submittedName>
        <fullName evidence="2">Uncharacterized protein</fullName>
    </submittedName>
</protein>
<name>A0ABP9IUG1_9ACTN</name>
<gene>
    <name evidence="2" type="ORF">GCM10023335_28150</name>
</gene>
<proteinExistence type="predicted"/>
<dbReference type="Proteomes" id="UP001501759">
    <property type="component" value="Unassembled WGS sequence"/>
</dbReference>
<evidence type="ECO:0000313" key="3">
    <source>
        <dbReference type="Proteomes" id="UP001501759"/>
    </source>
</evidence>
<dbReference type="EMBL" id="BAABKB010000007">
    <property type="protein sequence ID" value="GAA5009090.1"/>
    <property type="molecule type" value="Genomic_DNA"/>
</dbReference>
<comment type="caution">
    <text evidence="2">The sequence shown here is derived from an EMBL/GenBank/DDBJ whole genome shotgun (WGS) entry which is preliminary data.</text>
</comment>
<accession>A0ABP9IUG1</accession>
<feature type="region of interest" description="Disordered" evidence="1">
    <location>
        <begin position="1"/>
        <end position="29"/>
    </location>
</feature>
<keyword evidence="3" id="KW-1185">Reference proteome</keyword>
<organism evidence="2 3">
    <name type="scientific">Streptomyces siamensis</name>
    <dbReference type="NCBI Taxonomy" id="1274986"/>
    <lineage>
        <taxon>Bacteria</taxon>
        <taxon>Bacillati</taxon>
        <taxon>Actinomycetota</taxon>
        <taxon>Actinomycetes</taxon>
        <taxon>Kitasatosporales</taxon>
        <taxon>Streptomycetaceae</taxon>
        <taxon>Streptomyces</taxon>
    </lineage>
</organism>
<reference evidence="3" key="1">
    <citation type="journal article" date="2019" name="Int. J. Syst. Evol. Microbiol.">
        <title>The Global Catalogue of Microorganisms (GCM) 10K type strain sequencing project: providing services to taxonomists for standard genome sequencing and annotation.</title>
        <authorList>
            <consortium name="The Broad Institute Genomics Platform"/>
            <consortium name="The Broad Institute Genome Sequencing Center for Infectious Disease"/>
            <person name="Wu L."/>
            <person name="Ma J."/>
        </authorList>
    </citation>
    <scope>NUCLEOTIDE SEQUENCE [LARGE SCALE GENOMIC DNA]</scope>
    <source>
        <strain evidence="3">JCM 18409</strain>
    </source>
</reference>
<feature type="compositionally biased region" description="Basic and acidic residues" evidence="1">
    <location>
        <begin position="20"/>
        <end position="29"/>
    </location>
</feature>
<sequence length="79" mass="8263">MSGPDGDPFELPPGTYAAYRDSRDGRVDRPGLSIQRAERVWEGDGAFPCGCEEDAIDGGIPRSEGLAVAVATQSVAAPQ</sequence>
<evidence type="ECO:0000256" key="1">
    <source>
        <dbReference type="SAM" id="MobiDB-lite"/>
    </source>
</evidence>
<evidence type="ECO:0000313" key="2">
    <source>
        <dbReference type="EMBL" id="GAA5009090.1"/>
    </source>
</evidence>